<comment type="similarity">
    <text evidence="1 8">Belongs to the NMT family.</text>
</comment>
<evidence type="ECO:0000256" key="7">
    <source>
        <dbReference type="RuleBase" id="RU000586"/>
    </source>
</evidence>
<dbReference type="PANTHER" id="PTHR11377:SF5">
    <property type="entry name" value="GLYCYLPEPTIDE N-TETRADECANOYLTRANSFERASE"/>
    <property type="match status" value="1"/>
</dbReference>
<evidence type="ECO:0000256" key="9">
    <source>
        <dbReference type="SAM" id="MobiDB-lite"/>
    </source>
</evidence>
<evidence type="ECO:0000313" key="13">
    <source>
        <dbReference type="Proteomes" id="UP000027265"/>
    </source>
</evidence>
<dbReference type="PANTHER" id="PTHR11377">
    <property type="entry name" value="N-MYRISTOYL TRANSFERASE"/>
    <property type="match status" value="1"/>
</dbReference>
<dbReference type="EMBL" id="KL197713">
    <property type="protein sequence ID" value="KDQ61034.1"/>
    <property type="molecule type" value="Genomic_DNA"/>
</dbReference>
<keyword evidence="5 7" id="KW-0808">Transferase</keyword>
<evidence type="ECO:0000256" key="4">
    <source>
        <dbReference type="ARBA" id="ARBA00022240"/>
    </source>
</evidence>
<keyword evidence="6 7" id="KW-0012">Acyltransferase</keyword>
<feature type="compositionally biased region" description="Basic residues" evidence="9">
    <location>
        <begin position="51"/>
        <end position="64"/>
    </location>
</feature>
<comment type="subunit">
    <text evidence="2">Monomer.</text>
</comment>
<dbReference type="GO" id="GO:0005737">
    <property type="term" value="C:cytoplasm"/>
    <property type="evidence" value="ECO:0007669"/>
    <property type="project" value="TreeGrafter"/>
</dbReference>
<dbReference type="InterPro" id="IPR022676">
    <property type="entry name" value="NMT_N"/>
</dbReference>
<dbReference type="Pfam" id="PF01233">
    <property type="entry name" value="NMT"/>
    <property type="match status" value="1"/>
</dbReference>
<keyword evidence="13" id="KW-1185">Reference proteome</keyword>
<evidence type="ECO:0000256" key="6">
    <source>
        <dbReference type="ARBA" id="ARBA00023315"/>
    </source>
</evidence>
<dbReference type="HOGENOM" id="CLU_022882_2_0_1"/>
<dbReference type="PROSITE" id="PS00976">
    <property type="entry name" value="NMT_2"/>
    <property type="match status" value="1"/>
</dbReference>
<dbReference type="Proteomes" id="UP000027265">
    <property type="component" value="Unassembled WGS sequence"/>
</dbReference>
<dbReference type="InParanoid" id="A0A067Q254"/>
<name>A0A067Q254_9AGAM</name>
<gene>
    <name evidence="12" type="ORF">JAAARDRAFT_124146</name>
</gene>
<evidence type="ECO:0000259" key="11">
    <source>
        <dbReference type="Pfam" id="PF02799"/>
    </source>
</evidence>
<dbReference type="Pfam" id="PF02799">
    <property type="entry name" value="NMT_C"/>
    <property type="match status" value="1"/>
</dbReference>
<organism evidence="12 13">
    <name type="scientific">Jaapia argillacea MUCL 33604</name>
    <dbReference type="NCBI Taxonomy" id="933084"/>
    <lineage>
        <taxon>Eukaryota</taxon>
        <taxon>Fungi</taxon>
        <taxon>Dikarya</taxon>
        <taxon>Basidiomycota</taxon>
        <taxon>Agaricomycotina</taxon>
        <taxon>Agaricomycetes</taxon>
        <taxon>Agaricomycetidae</taxon>
        <taxon>Jaapiales</taxon>
        <taxon>Jaapiaceae</taxon>
        <taxon>Jaapia</taxon>
    </lineage>
</organism>
<dbReference type="PIRSF" id="PIRSF015892">
    <property type="entry name" value="N-myristl_transf"/>
    <property type="match status" value="1"/>
</dbReference>
<evidence type="ECO:0000256" key="1">
    <source>
        <dbReference type="ARBA" id="ARBA00009469"/>
    </source>
</evidence>
<evidence type="ECO:0000256" key="3">
    <source>
        <dbReference type="ARBA" id="ARBA00012923"/>
    </source>
</evidence>
<feature type="domain" description="Glycylpeptide N-tetradecanoyltransferase N-terminal" evidence="10">
    <location>
        <begin position="154"/>
        <end position="312"/>
    </location>
</feature>
<protein>
    <recommendedName>
        <fullName evidence="4 7">Glycylpeptide N-tetradecanoyltransferase</fullName>
        <ecNumber evidence="3 7">2.3.1.97</ecNumber>
    </recommendedName>
</protein>
<dbReference type="InterPro" id="IPR022678">
    <property type="entry name" value="NMT_CS"/>
</dbReference>
<dbReference type="InterPro" id="IPR000903">
    <property type="entry name" value="NMT"/>
</dbReference>
<feature type="region of interest" description="Disordered" evidence="9">
    <location>
        <begin position="1"/>
        <end position="73"/>
    </location>
</feature>
<sequence>MSGTHSTAQKGKAEEIIDTTLEGEDHASSSEGEEDTAEHPIDQNTPSTSTSHKKKKKKKSKVSKALKALKGQKEVPQAVVDKVLETVKAKHGETEGVDENTVRMALDHLKIMDVAKGKTGLMGKGRKDAGDHKFWATQPVPQLGEEGPTDDGYIEASKPREEVRQDPYPLPKDFQWSTIDLNDPNQLKEVYELLSLNYVEDHDASFRFRYTAEFLDWALKPPGYHKEWHIGVRVASNKKLVAFISGVPITLRVRNKTFGASEINYLCVHKKLRSKRLAPVLIKEVTRQCHLMGIFQAIYTAGVLLPTPVSTCRYFHRSLNVPKLIDIKFTYVPRNQTLARMIRLNKVASIPHLAQHGLREMEDKDIPEVAELFGKYMERFDMVPLMSVDEVRHQFLSGIGEGERVKGSWKGRREKQVVWSYVVEDPQTHKITDFFSFYSLPSTIIHDPKHNLLEAAYLFYYATDVGLRTAGNLDEGEVNLKLRLGELIGDALIIAAEAGFDVFNALTLMDNVSVLQDLKFGGGDGLLNFYLYNWRTSPLAGVTGAGDRDPGRGVGVVML</sequence>
<evidence type="ECO:0000256" key="5">
    <source>
        <dbReference type="ARBA" id="ARBA00022679"/>
    </source>
</evidence>
<evidence type="ECO:0000256" key="8">
    <source>
        <dbReference type="RuleBase" id="RU004178"/>
    </source>
</evidence>
<dbReference type="SUPFAM" id="SSF55729">
    <property type="entry name" value="Acyl-CoA N-acyltransferases (Nat)"/>
    <property type="match status" value="2"/>
</dbReference>
<dbReference type="AlphaFoldDB" id="A0A067Q254"/>
<dbReference type="InterPro" id="IPR022677">
    <property type="entry name" value="NMT_C"/>
</dbReference>
<evidence type="ECO:0000259" key="10">
    <source>
        <dbReference type="Pfam" id="PF01233"/>
    </source>
</evidence>
<dbReference type="OrthoDB" id="60315at2759"/>
<dbReference type="EC" id="2.3.1.97" evidence="3 7"/>
<comment type="function">
    <text evidence="7">Adds a myristoyl group to the N-terminal glycine residue of certain cellular proteins.</text>
</comment>
<dbReference type="GO" id="GO:0004379">
    <property type="term" value="F:glycylpeptide N-tetradecanoyltransferase activity"/>
    <property type="evidence" value="ECO:0007669"/>
    <property type="project" value="UniProtKB-EC"/>
</dbReference>
<evidence type="ECO:0000313" key="12">
    <source>
        <dbReference type="EMBL" id="KDQ61034.1"/>
    </source>
</evidence>
<comment type="catalytic activity">
    <reaction evidence="7">
        <text>N-terminal glycyl-[protein] + tetradecanoyl-CoA = N-tetradecanoylglycyl-[protein] + CoA + H(+)</text>
        <dbReference type="Rhea" id="RHEA:15521"/>
        <dbReference type="Rhea" id="RHEA-COMP:12666"/>
        <dbReference type="Rhea" id="RHEA-COMP:12667"/>
        <dbReference type="ChEBI" id="CHEBI:15378"/>
        <dbReference type="ChEBI" id="CHEBI:57287"/>
        <dbReference type="ChEBI" id="CHEBI:57385"/>
        <dbReference type="ChEBI" id="CHEBI:64723"/>
        <dbReference type="ChEBI" id="CHEBI:133050"/>
        <dbReference type="EC" id="2.3.1.97"/>
    </reaction>
</comment>
<evidence type="ECO:0000256" key="2">
    <source>
        <dbReference type="ARBA" id="ARBA00011245"/>
    </source>
</evidence>
<proteinExistence type="inferred from homology"/>
<accession>A0A067Q254</accession>
<dbReference type="InterPro" id="IPR016181">
    <property type="entry name" value="Acyl_CoA_acyltransferase"/>
</dbReference>
<dbReference type="FunFam" id="3.40.630.30:FF:000042">
    <property type="entry name" value="Glycylpeptide N-tetradecanoyltransferase"/>
    <property type="match status" value="1"/>
</dbReference>
<dbReference type="Gene3D" id="3.40.630.30">
    <property type="match status" value="2"/>
</dbReference>
<feature type="domain" description="Glycylpeptide N-tetradecanoyltransferase C-terminal" evidence="11">
    <location>
        <begin position="326"/>
        <end position="557"/>
    </location>
</feature>
<dbReference type="STRING" id="933084.A0A067Q254"/>
<reference evidence="13" key="1">
    <citation type="journal article" date="2014" name="Proc. Natl. Acad. Sci. U.S.A.">
        <title>Extensive sampling of basidiomycete genomes demonstrates inadequacy of the white-rot/brown-rot paradigm for wood decay fungi.</title>
        <authorList>
            <person name="Riley R."/>
            <person name="Salamov A.A."/>
            <person name="Brown D.W."/>
            <person name="Nagy L.G."/>
            <person name="Floudas D."/>
            <person name="Held B.W."/>
            <person name="Levasseur A."/>
            <person name="Lombard V."/>
            <person name="Morin E."/>
            <person name="Otillar R."/>
            <person name="Lindquist E.A."/>
            <person name="Sun H."/>
            <person name="LaButti K.M."/>
            <person name="Schmutz J."/>
            <person name="Jabbour D."/>
            <person name="Luo H."/>
            <person name="Baker S.E."/>
            <person name="Pisabarro A.G."/>
            <person name="Walton J.D."/>
            <person name="Blanchette R.A."/>
            <person name="Henrissat B."/>
            <person name="Martin F."/>
            <person name="Cullen D."/>
            <person name="Hibbett D.S."/>
            <person name="Grigoriev I.V."/>
        </authorList>
    </citation>
    <scope>NUCLEOTIDE SEQUENCE [LARGE SCALE GENOMIC DNA]</scope>
    <source>
        <strain evidence="13">MUCL 33604</strain>
    </source>
</reference>
<dbReference type="FunCoup" id="A0A067Q254">
    <property type="interactions" value="675"/>
</dbReference>